<keyword evidence="11" id="KW-0808">Transferase</keyword>
<dbReference type="STRING" id="4232.A0A251T0I6"/>
<dbReference type="FunFam" id="3.80.10.10:FF:000111">
    <property type="entry name" value="LRR receptor-like serine/threonine-protein kinase ERECTA"/>
    <property type="match status" value="1"/>
</dbReference>
<evidence type="ECO:0000256" key="6">
    <source>
        <dbReference type="ARBA" id="ARBA00022737"/>
    </source>
</evidence>
<evidence type="ECO:0000256" key="2">
    <source>
        <dbReference type="ARBA" id="ARBA00009592"/>
    </source>
</evidence>
<dbReference type="OMA" id="WILAMVW"/>
<sequence length="206" mass="22669">MPNLQTLVVSNNDFSGDIPTRFLDSPALSVLDLSFNSFSGELPESIASCQKLVNLNLSHKQLTGEIPKSVARMSMLSVLDLSNNSFVGKIPDSFGSSPALETVNLSYNQLEGPFPDNGMLRTINANDLVGNDGLCGGVLKPCSNVRASSSARKKVHVRHIVFGFLFGVCVILTFGIAAFTGRWLYQRWFLYELQFHHQNLQVGNRF</sequence>
<evidence type="ECO:0000256" key="5">
    <source>
        <dbReference type="ARBA" id="ARBA00022729"/>
    </source>
</evidence>
<dbReference type="Gramene" id="mRNA:HanXRQr2_Chr13g0613751">
    <property type="protein sequence ID" value="CDS:HanXRQr2_Chr13g0613751.1"/>
    <property type="gene ID" value="HanXRQr2_Chr13g0613751"/>
</dbReference>
<evidence type="ECO:0000313" key="12">
    <source>
        <dbReference type="EMBL" id="OTG03371.1"/>
    </source>
</evidence>
<dbReference type="PANTHER" id="PTHR48063:SF46">
    <property type="entry name" value="LEUCINE-RICH REPEAT-CONTAINING N-TERMINAL PLANT-TYPE DOMAIN-CONTAINING PROTEIN"/>
    <property type="match status" value="1"/>
</dbReference>
<keyword evidence="8 10" id="KW-0472">Membrane</keyword>
<name>A0A251T0I6_HELAN</name>
<organism evidence="12 13">
    <name type="scientific">Helianthus annuus</name>
    <name type="common">Common sunflower</name>
    <dbReference type="NCBI Taxonomy" id="4232"/>
    <lineage>
        <taxon>Eukaryota</taxon>
        <taxon>Viridiplantae</taxon>
        <taxon>Streptophyta</taxon>
        <taxon>Embryophyta</taxon>
        <taxon>Tracheophyta</taxon>
        <taxon>Spermatophyta</taxon>
        <taxon>Magnoliopsida</taxon>
        <taxon>eudicotyledons</taxon>
        <taxon>Gunneridae</taxon>
        <taxon>Pentapetalae</taxon>
        <taxon>asterids</taxon>
        <taxon>campanulids</taxon>
        <taxon>Asterales</taxon>
        <taxon>Asteraceae</taxon>
        <taxon>Asteroideae</taxon>
        <taxon>Heliantheae alliance</taxon>
        <taxon>Heliantheae</taxon>
        <taxon>Helianthus</taxon>
    </lineage>
</organism>
<keyword evidence="13" id="KW-1185">Reference proteome</keyword>
<dbReference type="InterPro" id="IPR001611">
    <property type="entry name" value="Leu-rich_rpt"/>
</dbReference>
<evidence type="ECO:0000313" key="11">
    <source>
        <dbReference type="EMBL" id="KAF5775588.1"/>
    </source>
</evidence>
<evidence type="ECO:0000256" key="7">
    <source>
        <dbReference type="ARBA" id="ARBA00022989"/>
    </source>
</evidence>
<dbReference type="InterPro" id="IPR032675">
    <property type="entry name" value="LRR_dom_sf"/>
</dbReference>
<evidence type="ECO:0000256" key="10">
    <source>
        <dbReference type="SAM" id="Phobius"/>
    </source>
</evidence>
<dbReference type="InterPro" id="IPR046956">
    <property type="entry name" value="RLP23-like"/>
</dbReference>
<keyword evidence="7 10" id="KW-1133">Transmembrane helix</keyword>
<keyword evidence="11" id="KW-0418">Kinase</keyword>
<dbReference type="InParanoid" id="A0A251T0I6"/>
<evidence type="ECO:0000313" key="13">
    <source>
        <dbReference type="Proteomes" id="UP000215914"/>
    </source>
</evidence>
<protein>
    <submittedName>
        <fullName evidence="11">Non-specific serine/threonine protein kinase</fullName>
        <ecNumber evidence="11">2.7.11.1</ecNumber>
    </submittedName>
    <submittedName>
        <fullName evidence="12">Putative leucine-rich repeat domain, L domain-like protein</fullName>
    </submittedName>
</protein>
<dbReference type="EC" id="2.7.11.1" evidence="11"/>
<evidence type="ECO:0000256" key="1">
    <source>
        <dbReference type="ARBA" id="ARBA00004479"/>
    </source>
</evidence>
<gene>
    <name evidence="12" type="ORF">HannXRQ_Chr13g0423321</name>
    <name evidence="11" type="ORF">HanXRQr2_Chr13g0613751</name>
</gene>
<dbReference type="EMBL" id="CM007902">
    <property type="protein sequence ID" value="OTG03371.1"/>
    <property type="molecule type" value="Genomic_DNA"/>
</dbReference>
<evidence type="ECO:0000256" key="3">
    <source>
        <dbReference type="ARBA" id="ARBA00022614"/>
    </source>
</evidence>
<dbReference type="Pfam" id="PF00560">
    <property type="entry name" value="LRR_1"/>
    <property type="match status" value="2"/>
</dbReference>
<proteinExistence type="inferred from homology"/>
<evidence type="ECO:0000256" key="4">
    <source>
        <dbReference type="ARBA" id="ARBA00022692"/>
    </source>
</evidence>
<comment type="similarity">
    <text evidence="2">Belongs to the RLP family.</text>
</comment>
<keyword evidence="4 10" id="KW-0812">Transmembrane</keyword>
<reference evidence="11 13" key="1">
    <citation type="journal article" date="2017" name="Nature">
        <title>The sunflower genome provides insights into oil metabolism, flowering and Asterid evolution.</title>
        <authorList>
            <person name="Badouin H."/>
            <person name="Gouzy J."/>
            <person name="Grassa C.J."/>
            <person name="Murat F."/>
            <person name="Staton S.E."/>
            <person name="Cottret L."/>
            <person name="Lelandais-Briere C."/>
            <person name="Owens G.L."/>
            <person name="Carrere S."/>
            <person name="Mayjonade B."/>
            <person name="Legrand L."/>
            <person name="Gill N."/>
            <person name="Kane N.C."/>
            <person name="Bowers J.E."/>
            <person name="Hubner S."/>
            <person name="Bellec A."/>
            <person name="Berard A."/>
            <person name="Berges H."/>
            <person name="Blanchet N."/>
            <person name="Boniface M.C."/>
            <person name="Brunel D."/>
            <person name="Catrice O."/>
            <person name="Chaidir N."/>
            <person name="Claudel C."/>
            <person name="Donnadieu C."/>
            <person name="Faraut T."/>
            <person name="Fievet G."/>
            <person name="Helmstetter N."/>
            <person name="King M."/>
            <person name="Knapp S.J."/>
            <person name="Lai Z."/>
            <person name="Le Paslier M.C."/>
            <person name="Lippi Y."/>
            <person name="Lorenzon L."/>
            <person name="Mandel J.R."/>
            <person name="Marage G."/>
            <person name="Marchand G."/>
            <person name="Marquand E."/>
            <person name="Bret-Mestries E."/>
            <person name="Morien E."/>
            <person name="Nambeesan S."/>
            <person name="Nguyen T."/>
            <person name="Pegot-Espagnet P."/>
            <person name="Pouilly N."/>
            <person name="Raftis F."/>
            <person name="Sallet E."/>
            <person name="Schiex T."/>
            <person name="Thomas J."/>
            <person name="Vandecasteele C."/>
            <person name="Vares D."/>
            <person name="Vear F."/>
            <person name="Vautrin S."/>
            <person name="Crespi M."/>
            <person name="Mangin B."/>
            <person name="Burke J.M."/>
            <person name="Salse J."/>
            <person name="Munos S."/>
            <person name="Vincourt P."/>
            <person name="Rieseberg L.H."/>
            <person name="Langlade N.B."/>
        </authorList>
    </citation>
    <scope>NUCLEOTIDE SEQUENCE [LARGE SCALE GENOMIC DNA]</scope>
    <source>
        <strain evidence="13">cv. SF193</strain>
        <tissue evidence="11">Leaves</tissue>
    </source>
</reference>
<keyword evidence="5" id="KW-0732">Signal</keyword>
<dbReference type="AlphaFoldDB" id="A0A251T0I6"/>
<keyword evidence="11" id="KW-0723">Serine/threonine-protein kinase</keyword>
<dbReference type="GO" id="GO:0016020">
    <property type="term" value="C:membrane"/>
    <property type="evidence" value="ECO:0007669"/>
    <property type="project" value="UniProtKB-SubCell"/>
</dbReference>
<dbReference type="SUPFAM" id="SSF52058">
    <property type="entry name" value="L domain-like"/>
    <property type="match status" value="1"/>
</dbReference>
<reference evidence="12" key="2">
    <citation type="submission" date="2017-02" db="EMBL/GenBank/DDBJ databases">
        <title>Sunflower complete genome.</title>
        <authorList>
            <person name="Langlade N."/>
            <person name="Munos S."/>
        </authorList>
    </citation>
    <scope>NUCLEOTIDE SEQUENCE [LARGE SCALE GENOMIC DNA]</scope>
    <source>
        <tissue evidence="12">Leaves</tissue>
    </source>
</reference>
<feature type="transmembrane region" description="Helical" evidence="10">
    <location>
        <begin position="160"/>
        <end position="185"/>
    </location>
</feature>
<dbReference type="EMBL" id="MNCJ02000328">
    <property type="protein sequence ID" value="KAF5775588.1"/>
    <property type="molecule type" value="Genomic_DNA"/>
</dbReference>
<keyword evidence="6" id="KW-0677">Repeat</keyword>
<keyword evidence="9" id="KW-0325">Glycoprotein</keyword>
<dbReference type="Gene3D" id="3.80.10.10">
    <property type="entry name" value="Ribonuclease Inhibitor"/>
    <property type="match status" value="1"/>
</dbReference>
<evidence type="ECO:0000256" key="9">
    <source>
        <dbReference type="ARBA" id="ARBA00023180"/>
    </source>
</evidence>
<dbReference type="Pfam" id="PF13855">
    <property type="entry name" value="LRR_8"/>
    <property type="match status" value="1"/>
</dbReference>
<keyword evidence="3" id="KW-0433">Leucine-rich repeat</keyword>
<dbReference type="PANTHER" id="PTHR48063">
    <property type="entry name" value="LRR RECEPTOR-LIKE KINASE"/>
    <property type="match status" value="1"/>
</dbReference>
<evidence type="ECO:0000256" key="8">
    <source>
        <dbReference type="ARBA" id="ARBA00023136"/>
    </source>
</evidence>
<dbReference type="GO" id="GO:0004674">
    <property type="term" value="F:protein serine/threonine kinase activity"/>
    <property type="evidence" value="ECO:0007669"/>
    <property type="project" value="UniProtKB-KW"/>
</dbReference>
<dbReference type="Proteomes" id="UP000215914">
    <property type="component" value="Chromosome 13"/>
</dbReference>
<comment type="subcellular location">
    <subcellularLocation>
        <location evidence="1">Membrane</location>
        <topology evidence="1">Single-pass type I membrane protein</topology>
    </subcellularLocation>
</comment>
<reference evidence="11" key="3">
    <citation type="submission" date="2020-06" db="EMBL/GenBank/DDBJ databases">
        <title>Helianthus annuus Genome sequencing and assembly Release 2.</title>
        <authorList>
            <person name="Gouzy J."/>
            <person name="Langlade N."/>
            <person name="Munos S."/>
        </authorList>
    </citation>
    <scope>NUCLEOTIDE SEQUENCE</scope>
    <source>
        <tissue evidence="11">Leaves</tissue>
    </source>
</reference>
<accession>A0A251T0I6</accession>